<dbReference type="AlphaFoldDB" id="A0A6B3VYB8"/>
<organism evidence="4 5">
    <name type="scientific">Bacillus aquiflavi</name>
    <dbReference type="NCBI Taxonomy" id="2672567"/>
    <lineage>
        <taxon>Bacteria</taxon>
        <taxon>Bacillati</taxon>
        <taxon>Bacillota</taxon>
        <taxon>Bacilli</taxon>
        <taxon>Bacillales</taxon>
        <taxon>Bacillaceae</taxon>
        <taxon>Bacillus</taxon>
    </lineage>
</organism>
<sequence>MVPLKHSNGNWILDSNKRPIMTRELTYEINGKKIVIQDHSVGHDFGGIGNQPSHHNVRPIENTRTGKVEGMEDHYYFKKRNKK</sequence>
<name>A0A6B3VYB8_9BACI</name>
<evidence type="ECO:0000259" key="2">
    <source>
        <dbReference type="Pfam" id="PF15657"/>
    </source>
</evidence>
<evidence type="ECO:0000313" key="5">
    <source>
        <dbReference type="Proteomes" id="UP000472971"/>
    </source>
</evidence>
<feature type="region of interest" description="Disordered" evidence="1">
    <location>
        <begin position="45"/>
        <end position="65"/>
    </location>
</feature>
<dbReference type="EMBL" id="JACEIO010000032">
    <property type="protein sequence ID" value="MBA4538042.1"/>
    <property type="molecule type" value="Genomic_DNA"/>
</dbReference>
<proteinExistence type="predicted"/>
<accession>A0A6B3VYB8</accession>
<evidence type="ECO:0000313" key="3">
    <source>
        <dbReference type="EMBL" id="MBA4538042.1"/>
    </source>
</evidence>
<reference evidence="4 5" key="1">
    <citation type="submission" date="2020-02" db="EMBL/GenBank/DDBJ databases">
        <title>Bacillus aquiflavi sp. nov., isolated from yellow water of strong flavor Chinese baijiu in Yibin region of China.</title>
        <authorList>
            <person name="Xie J."/>
        </authorList>
    </citation>
    <scope>NUCLEOTIDE SEQUENCE [LARGE SCALE GENOMIC DNA]</scope>
    <source>
        <strain evidence="4 5">3H-10</strain>
    </source>
</reference>
<dbReference type="InterPro" id="IPR028048">
    <property type="entry name" value="Tox-HNH-EHHH"/>
</dbReference>
<protein>
    <submittedName>
        <fullName evidence="4">Type IV secretion protein Rhs</fullName>
    </submittedName>
</protein>
<evidence type="ECO:0000313" key="6">
    <source>
        <dbReference type="Proteomes" id="UP000570010"/>
    </source>
</evidence>
<comment type="caution">
    <text evidence="4">The sequence shown here is derived from an EMBL/GenBank/DDBJ whole genome shotgun (WGS) entry which is preliminary data.</text>
</comment>
<evidence type="ECO:0000313" key="4">
    <source>
        <dbReference type="EMBL" id="NEY82298.1"/>
    </source>
</evidence>
<gene>
    <name evidence="4" type="ORF">G4D64_12485</name>
    <name evidence="3" type="ORF">H1Z61_13095</name>
</gene>
<dbReference type="Proteomes" id="UP000472971">
    <property type="component" value="Unassembled WGS sequence"/>
</dbReference>
<dbReference type="Proteomes" id="UP000570010">
    <property type="component" value="Unassembled WGS sequence"/>
</dbReference>
<feature type="domain" description="HNH/Endo VII superfamily nuclease toxins" evidence="2">
    <location>
        <begin position="11"/>
        <end position="77"/>
    </location>
</feature>
<evidence type="ECO:0000256" key="1">
    <source>
        <dbReference type="SAM" id="MobiDB-lite"/>
    </source>
</evidence>
<dbReference type="Pfam" id="PF15657">
    <property type="entry name" value="Tox-HNH-EHHH"/>
    <property type="match status" value="1"/>
</dbReference>
<keyword evidence="5" id="KW-1185">Reference proteome</keyword>
<dbReference type="EMBL" id="JAAIWN010000030">
    <property type="protein sequence ID" value="NEY82298.1"/>
    <property type="molecule type" value="Genomic_DNA"/>
</dbReference>
<reference evidence="3 6" key="2">
    <citation type="submission" date="2020-07" db="EMBL/GenBank/DDBJ databases">
        <authorList>
            <person name="Feng H."/>
        </authorList>
    </citation>
    <scope>NUCLEOTIDE SEQUENCE [LARGE SCALE GENOMIC DNA]</scope>
    <source>
        <strain evidence="6">s-12</strain>
        <strain evidence="3">S-12</strain>
    </source>
</reference>